<feature type="chain" id="PRO_5045873709" evidence="1">
    <location>
        <begin position="23"/>
        <end position="436"/>
    </location>
</feature>
<organism evidence="2 3">
    <name type="scientific">Hymenobacter jeongseonensis</name>
    <dbReference type="NCBI Taxonomy" id="2791027"/>
    <lineage>
        <taxon>Bacteria</taxon>
        <taxon>Pseudomonadati</taxon>
        <taxon>Bacteroidota</taxon>
        <taxon>Cytophagia</taxon>
        <taxon>Cytophagales</taxon>
        <taxon>Hymenobacteraceae</taxon>
        <taxon>Hymenobacter</taxon>
    </lineage>
</organism>
<gene>
    <name evidence="2" type="ORF">I2I05_02295</name>
</gene>
<keyword evidence="1" id="KW-0732">Signal</keyword>
<feature type="signal peptide" evidence="1">
    <location>
        <begin position="1"/>
        <end position="22"/>
    </location>
</feature>
<comment type="caution">
    <text evidence="2">The sequence shown here is derived from an EMBL/GenBank/DDBJ whole genome shotgun (WGS) entry which is preliminary data.</text>
</comment>
<dbReference type="EMBL" id="JADQDQ010000001">
    <property type="protein sequence ID" value="MBF9236216.1"/>
    <property type="molecule type" value="Genomic_DNA"/>
</dbReference>
<keyword evidence="3" id="KW-1185">Reference proteome</keyword>
<proteinExistence type="predicted"/>
<dbReference type="Proteomes" id="UP000597617">
    <property type="component" value="Unassembled WGS sequence"/>
</dbReference>
<reference evidence="2 3" key="1">
    <citation type="submission" date="2020-11" db="EMBL/GenBank/DDBJ databases">
        <authorList>
            <person name="Kim M.K."/>
        </authorList>
    </citation>
    <scope>NUCLEOTIDE SEQUENCE [LARGE SCALE GENOMIC DNA]</scope>
    <source>
        <strain evidence="2 3">BT683</strain>
    </source>
</reference>
<evidence type="ECO:0000256" key="1">
    <source>
        <dbReference type="SAM" id="SignalP"/>
    </source>
</evidence>
<protein>
    <submittedName>
        <fullName evidence="2">Tol-pal system protein YbgF</fullName>
    </submittedName>
</protein>
<dbReference type="Gene3D" id="1.25.40.10">
    <property type="entry name" value="Tetratricopeptide repeat domain"/>
    <property type="match status" value="2"/>
</dbReference>
<evidence type="ECO:0000313" key="3">
    <source>
        <dbReference type="Proteomes" id="UP000597617"/>
    </source>
</evidence>
<sequence length="436" mass="49399">MRPLQLLRVAFLLFIALGSAQAQSPSAPALPSPADTLRSMPGVDLEDVYVAPAAVDTKEWLLLNADIQTELGGAVNNLYNFKFDQAEKQFRSLRRRYPQHPMAYFLLGLNTWWKIMPSNTHNKQYDKLFFAYMDTAITKAETMYRADSRNYEAAFFLSAAYGFDARLHAERRDWAKATVSSKRALTYLQKSREANGLSPEFVFGEGLFNYYAVWIGEEYPLLRPVLLFFPRGNRATGLAQLSNVAQNGFYTATEARFFRMRILGSTTENRTAAALESARTLTKDFPDNSCFQRAHAQNSFAQGELAECERTSRDILAKVNRGLPGYEAYSGRMAAFYLGYVEQHRRRNTAAAQDYYRRCIVFCETVGQVKSGFYLFSVVNLGRLAASSNNAEEARRYYRLVLEKAERKSDLHKEARAYLKKHAPATASISNLAMGN</sequence>
<evidence type="ECO:0000313" key="2">
    <source>
        <dbReference type="EMBL" id="MBF9236216.1"/>
    </source>
</evidence>
<dbReference type="InterPro" id="IPR011990">
    <property type="entry name" value="TPR-like_helical_dom_sf"/>
</dbReference>
<name>A0ABS0ICY9_9BACT</name>
<accession>A0ABS0ICY9</accession>